<reference evidence="8 9" key="1">
    <citation type="journal article" date="2019" name="Gut">
        <title>Antibiotics-induced monodominance of a novel gut bacterial order.</title>
        <authorList>
            <person name="Hildebrand F."/>
            <person name="Moitinho-Silva L."/>
            <person name="Blasche S."/>
            <person name="Jahn M.T."/>
            <person name="Gossmann T.I."/>
            <person name="Heuerta-Cepas J."/>
            <person name="Hercog R."/>
            <person name="Luetge M."/>
            <person name="Bahram M."/>
            <person name="Pryszlak A."/>
            <person name="Alves R.J."/>
            <person name="Waszak S.M."/>
            <person name="Zhu A."/>
            <person name="Ye L."/>
            <person name="Costea P.I."/>
            <person name="Aalvink S."/>
            <person name="Belzer C."/>
            <person name="Forslund S.K."/>
            <person name="Sunagawa S."/>
            <person name="Hentschel U."/>
            <person name="Merten C."/>
            <person name="Patil K.R."/>
            <person name="Benes V."/>
            <person name="Bork P."/>
        </authorList>
    </citation>
    <scope>NUCLEOTIDE SEQUENCE [LARGE SCALE GENOMIC DNA]</scope>
    <source>
        <strain evidence="8 9">HDS1380</strain>
    </source>
</reference>
<comment type="caution">
    <text evidence="8">The sequence shown here is derived from an EMBL/GenBank/DDBJ whole genome shotgun (WGS) entry which is preliminary data.</text>
</comment>
<proteinExistence type="inferred from homology"/>
<dbReference type="InterPro" id="IPR023353">
    <property type="entry name" value="LemA-like_dom_sf"/>
</dbReference>
<feature type="transmembrane region" description="Helical" evidence="7">
    <location>
        <begin position="6"/>
        <end position="31"/>
    </location>
</feature>
<evidence type="ECO:0000256" key="4">
    <source>
        <dbReference type="ARBA" id="ARBA00022989"/>
    </source>
</evidence>
<evidence type="ECO:0000256" key="3">
    <source>
        <dbReference type="ARBA" id="ARBA00022692"/>
    </source>
</evidence>
<dbReference type="Gene3D" id="1.20.1440.20">
    <property type="entry name" value="LemA-like domain"/>
    <property type="match status" value="1"/>
</dbReference>
<dbReference type="Proteomes" id="UP000291269">
    <property type="component" value="Unassembled WGS sequence"/>
</dbReference>
<organism evidence="8 9">
    <name type="scientific">Candidatus Borkfalkia ceftriaxoniphila</name>
    <dbReference type="NCBI Taxonomy" id="2508949"/>
    <lineage>
        <taxon>Bacteria</taxon>
        <taxon>Bacillati</taxon>
        <taxon>Bacillota</taxon>
        <taxon>Clostridia</taxon>
        <taxon>Christensenellales</taxon>
        <taxon>Christensenellaceae</taxon>
        <taxon>Candidatus Borkfalkia</taxon>
    </lineage>
</organism>
<keyword evidence="3 7" id="KW-0812">Transmembrane</keyword>
<dbReference type="AlphaFoldDB" id="A0A4Q2KGR4"/>
<protein>
    <submittedName>
        <fullName evidence="8">LemA family protein</fullName>
    </submittedName>
</protein>
<comment type="subcellular location">
    <subcellularLocation>
        <location evidence="1">Membrane</location>
        <topology evidence="1">Single-pass membrane protein</topology>
    </subcellularLocation>
</comment>
<evidence type="ECO:0000256" key="7">
    <source>
        <dbReference type="SAM" id="Phobius"/>
    </source>
</evidence>
<dbReference type="EMBL" id="SDOZ01000002">
    <property type="protein sequence ID" value="RXZ62333.1"/>
    <property type="molecule type" value="Genomic_DNA"/>
</dbReference>
<keyword evidence="4 7" id="KW-1133">Transmembrane helix</keyword>
<dbReference type="InterPro" id="IPR007156">
    <property type="entry name" value="MamQ_LemA"/>
</dbReference>
<dbReference type="SUPFAM" id="SSF140478">
    <property type="entry name" value="LemA-like"/>
    <property type="match status" value="1"/>
</dbReference>
<dbReference type="GO" id="GO:0016020">
    <property type="term" value="C:membrane"/>
    <property type="evidence" value="ECO:0007669"/>
    <property type="project" value="UniProtKB-SubCell"/>
</dbReference>
<feature type="coiled-coil region" evidence="6">
    <location>
        <begin position="129"/>
        <end position="156"/>
    </location>
</feature>
<evidence type="ECO:0000256" key="2">
    <source>
        <dbReference type="ARBA" id="ARBA00008854"/>
    </source>
</evidence>
<keyword evidence="6" id="KW-0175">Coiled coil</keyword>
<dbReference type="PANTHER" id="PTHR34478">
    <property type="entry name" value="PROTEIN LEMA"/>
    <property type="match status" value="1"/>
</dbReference>
<accession>A0A4Q2KGR4</accession>
<dbReference type="RefSeq" id="WP_129225943.1">
    <property type="nucleotide sequence ID" value="NZ_SDOZ01000002.1"/>
</dbReference>
<dbReference type="OrthoDB" id="9804152at2"/>
<evidence type="ECO:0000313" key="9">
    <source>
        <dbReference type="Proteomes" id="UP000291269"/>
    </source>
</evidence>
<sequence>MFYLLLPGWVVPTIIGGVIALVVIILIGVIVGAYNAFVRMRNTCEEAWATIDVYLKKRYDLIPNLVETVKGYAKHESGTLEKVVAARNAAMNAQGVEAKAEAENMLSGTLKSLFALSEAYPDLKANANFIDLQNQLKQIESELANARKYYNATARQINTKMQSFPSNIVAHFMHLSKFSYYEIEEEARQNVKVQF</sequence>
<keyword evidence="9" id="KW-1185">Reference proteome</keyword>
<dbReference type="Pfam" id="PF04011">
    <property type="entry name" value="LemA"/>
    <property type="match status" value="1"/>
</dbReference>
<evidence type="ECO:0000256" key="1">
    <source>
        <dbReference type="ARBA" id="ARBA00004167"/>
    </source>
</evidence>
<keyword evidence="5 7" id="KW-0472">Membrane</keyword>
<gene>
    <name evidence="8" type="ORF">ESZ91_08040</name>
</gene>
<evidence type="ECO:0000313" key="8">
    <source>
        <dbReference type="EMBL" id="RXZ62333.1"/>
    </source>
</evidence>
<evidence type="ECO:0000256" key="6">
    <source>
        <dbReference type="SAM" id="Coils"/>
    </source>
</evidence>
<dbReference type="PANTHER" id="PTHR34478:SF2">
    <property type="entry name" value="MEMBRANE PROTEIN"/>
    <property type="match status" value="1"/>
</dbReference>
<evidence type="ECO:0000256" key="5">
    <source>
        <dbReference type="ARBA" id="ARBA00023136"/>
    </source>
</evidence>
<name>A0A4Q2KGR4_9FIRM</name>
<comment type="similarity">
    <text evidence="2">Belongs to the LemA family.</text>
</comment>